<dbReference type="Proteomes" id="UP000449846">
    <property type="component" value="Unassembled WGS sequence"/>
</dbReference>
<evidence type="ECO:0000313" key="4">
    <source>
        <dbReference type="Proteomes" id="UP000449846"/>
    </source>
</evidence>
<evidence type="ECO:0000259" key="2">
    <source>
        <dbReference type="Pfam" id="PF04069"/>
    </source>
</evidence>
<reference evidence="3 4" key="1">
    <citation type="submission" date="2019-11" db="EMBL/GenBank/DDBJ databases">
        <authorList>
            <person name="Dong K."/>
        </authorList>
    </citation>
    <scope>NUCLEOTIDE SEQUENCE [LARGE SCALE GENOMIC DNA]</scope>
    <source>
        <strain evidence="3 4">NBRC 112902</strain>
    </source>
</reference>
<feature type="domain" description="ABC-type glycine betaine transport system substrate-binding" evidence="2">
    <location>
        <begin position="35"/>
        <end position="324"/>
    </location>
</feature>
<dbReference type="EMBL" id="WMIG01000003">
    <property type="protein sequence ID" value="MTH59535.1"/>
    <property type="molecule type" value="Genomic_DNA"/>
</dbReference>
<proteinExistence type="predicted"/>
<evidence type="ECO:0000256" key="1">
    <source>
        <dbReference type="SAM" id="SignalP"/>
    </source>
</evidence>
<gene>
    <name evidence="3" type="ORF">GL300_09935</name>
</gene>
<evidence type="ECO:0000313" key="3">
    <source>
        <dbReference type="EMBL" id="MTH59535.1"/>
    </source>
</evidence>
<dbReference type="Gene3D" id="3.40.190.100">
    <property type="entry name" value="Glycine betaine-binding periplasmic protein, domain 2"/>
    <property type="match status" value="1"/>
</dbReference>
<sequence length="346" mass="37309">MTNDKLTLTAAMATLGLLLGAPAQASDIAWCKDGKTITFAGVDWESGAFIKDVVSRILADGYDCKTDSIPGNTITLEMATANGEVQIFAEDWIGRSEVLAKAMEAGKTIPVGHPFTGAGEGWFIPAYLVKGDAARGIAPLAPNLKSVAQLADPEIVKLFADPEEPSKGRFLNCPSGWTCEGVSTAKLEAYKLDASYVNFRPGTGTALDAEITSKIMQGQPILFYYWSPTAVMGKFDVVQLEEPAFNQDCWSQLTQEDGKRDAGCAFPPVEVIYAFNKDFHAAAPEVVDILAKAEFPLDMINASVAQMAENKQDSSEVAEEFLKKHPEIWGKWVSAEAADKIKASVN</sequence>
<keyword evidence="4" id="KW-1185">Reference proteome</keyword>
<feature type="signal peptide" evidence="1">
    <location>
        <begin position="1"/>
        <end position="25"/>
    </location>
</feature>
<dbReference type="GO" id="GO:0022857">
    <property type="term" value="F:transmembrane transporter activity"/>
    <property type="evidence" value="ECO:0007669"/>
    <property type="project" value="InterPro"/>
</dbReference>
<dbReference type="RefSeq" id="WP_155039467.1">
    <property type="nucleotide sequence ID" value="NZ_JBHGCD010000003.1"/>
</dbReference>
<keyword evidence="1" id="KW-0732">Signal</keyword>
<protein>
    <submittedName>
        <fullName evidence="3">Histidine ABC transporter substrate-binding protein</fullName>
    </submittedName>
</protein>
<dbReference type="GO" id="GO:0043190">
    <property type="term" value="C:ATP-binding cassette (ABC) transporter complex"/>
    <property type="evidence" value="ECO:0007669"/>
    <property type="project" value="InterPro"/>
</dbReference>
<name>A0A844HMZ3_9RHOB</name>
<comment type="caution">
    <text evidence="3">The sequence shown here is derived from an EMBL/GenBank/DDBJ whole genome shotgun (WGS) entry which is preliminary data.</text>
</comment>
<dbReference type="SUPFAM" id="SSF53850">
    <property type="entry name" value="Periplasmic binding protein-like II"/>
    <property type="match status" value="1"/>
</dbReference>
<feature type="chain" id="PRO_5032595963" evidence="1">
    <location>
        <begin position="26"/>
        <end position="346"/>
    </location>
</feature>
<organism evidence="3 4">
    <name type="scientific">Paracoccus litorisediminis</name>
    <dbReference type="NCBI Taxonomy" id="2006130"/>
    <lineage>
        <taxon>Bacteria</taxon>
        <taxon>Pseudomonadati</taxon>
        <taxon>Pseudomonadota</taxon>
        <taxon>Alphaproteobacteria</taxon>
        <taxon>Rhodobacterales</taxon>
        <taxon>Paracoccaceae</taxon>
        <taxon>Paracoccus</taxon>
    </lineage>
</organism>
<dbReference type="Gene3D" id="3.10.105.10">
    <property type="entry name" value="Dipeptide-binding Protein, Domain 3"/>
    <property type="match status" value="1"/>
</dbReference>
<dbReference type="Pfam" id="PF04069">
    <property type="entry name" value="OpuAC"/>
    <property type="match status" value="1"/>
</dbReference>
<dbReference type="InterPro" id="IPR007210">
    <property type="entry name" value="ABC_Gly_betaine_transp_sub-bd"/>
</dbReference>
<dbReference type="OrthoDB" id="9786266at2"/>
<dbReference type="AlphaFoldDB" id="A0A844HMZ3"/>
<dbReference type="CDD" id="cd13641">
    <property type="entry name" value="PBP2_HisX_like"/>
    <property type="match status" value="1"/>
</dbReference>
<accession>A0A844HMZ3</accession>